<reference evidence="4 5" key="1">
    <citation type="submission" date="2019-03" db="EMBL/GenBank/DDBJ databases">
        <title>Genomic Encyclopedia of Type Strains, Phase IV (KMG-IV): sequencing the most valuable type-strain genomes for metagenomic binning, comparative biology and taxonomic classification.</title>
        <authorList>
            <person name="Goeker M."/>
        </authorList>
    </citation>
    <scope>NUCLEOTIDE SEQUENCE [LARGE SCALE GENOMIC DNA]</scope>
    <source>
        <strain evidence="4 5">DSM 6770</strain>
    </source>
</reference>
<name>A0A4R7NVK5_9GAMM</name>
<comment type="caution">
    <text evidence="4">The sequence shown here is derived from an EMBL/GenBank/DDBJ whole genome shotgun (WGS) entry which is preliminary data.</text>
</comment>
<sequence>MRWLVKRYGKTPTIADVVLGDTMLRKITLTLCLAVMSPVAFGVSVGAPQVTSSLNQPLRAELPLSGVGDIDPRGLTVHLADEDAFEAAGINETALQMPLNVTLTRDSTPPRIMISSQASVERAYLEVLLEVAWPQGRIQQPVTLLFDPPGYALASAPAEPQATPDTSMQQADASSSPRATSRAQPEAPQGVVGTAREVADTADATTSMPRTEQDEARRAAELAAALQALRVRLAYVEQERNALAERLEALSARPPVEVTGVAALLAQTGPETPSALAGERAASPSHEASPSAPTTVASRDGASSSWLVPLQAGLGVALAILLVLWGWRRWRAGREATYQDMAARLGTAQPTAKARPILSDDDVPETATIDEADIYIAYGRYTQARDWLQARLATQESAELRLKLLSVLGELGELEAMEQEAGCFAPSVDDETTREADALVAHYRHVVAANATDVTRESTASSPGVDSLFDDASMTANAPESAATHDEPDAQADAVTPAARPDEEAAPLEFDPPEVSAVPTRLDYQLPEVEPTTEAEPYAASTASAQEAARWEVEEVAFAPSHLDNGGAAAAPADALETARNLLAAEGDTSRAKALLQVAVRAEDDDIARQARALMREYVGA</sequence>
<proteinExistence type="predicted"/>
<dbReference type="Proteomes" id="UP000295380">
    <property type="component" value="Unassembled WGS sequence"/>
</dbReference>
<dbReference type="InterPro" id="IPR057840">
    <property type="entry name" value="FimV_N"/>
</dbReference>
<organism evidence="4 5">
    <name type="scientific">Chromohalobacter marismortui</name>
    <dbReference type="NCBI Taxonomy" id="42055"/>
    <lineage>
        <taxon>Bacteria</taxon>
        <taxon>Pseudomonadati</taxon>
        <taxon>Pseudomonadota</taxon>
        <taxon>Gammaproteobacteria</taxon>
        <taxon>Oceanospirillales</taxon>
        <taxon>Halomonadaceae</taxon>
        <taxon>Chromohalobacter</taxon>
    </lineage>
</organism>
<keyword evidence="5" id="KW-1185">Reference proteome</keyword>
<gene>
    <name evidence="4" type="ORF">C8E00_101149</name>
</gene>
<dbReference type="AlphaFoldDB" id="A0A4R7NVK5"/>
<dbReference type="Pfam" id="PF25800">
    <property type="entry name" value="FimV_N"/>
    <property type="match status" value="1"/>
</dbReference>
<feature type="domain" description="FimV N-terminal" evidence="3">
    <location>
        <begin position="44"/>
        <end position="149"/>
    </location>
</feature>
<evidence type="ECO:0000259" key="3">
    <source>
        <dbReference type="Pfam" id="PF25800"/>
    </source>
</evidence>
<evidence type="ECO:0000313" key="4">
    <source>
        <dbReference type="EMBL" id="TDU24769.1"/>
    </source>
</evidence>
<feature type="region of interest" description="Disordered" evidence="2">
    <location>
        <begin position="271"/>
        <end position="298"/>
    </location>
</feature>
<keyword evidence="1" id="KW-0175">Coiled coil</keyword>
<evidence type="ECO:0000256" key="2">
    <source>
        <dbReference type="SAM" id="MobiDB-lite"/>
    </source>
</evidence>
<feature type="coiled-coil region" evidence="1">
    <location>
        <begin position="219"/>
        <end position="253"/>
    </location>
</feature>
<feature type="compositionally biased region" description="Low complexity" evidence="2">
    <location>
        <begin position="281"/>
        <end position="293"/>
    </location>
</feature>
<feature type="compositionally biased region" description="Polar residues" evidence="2">
    <location>
        <begin position="163"/>
        <end position="183"/>
    </location>
</feature>
<feature type="region of interest" description="Disordered" evidence="2">
    <location>
        <begin position="155"/>
        <end position="196"/>
    </location>
</feature>
<feature type="region of interest" description="Disordered" evidence="2">
    <location>
        <begin position="477"/>
        <end position="516"/>
    </location>
</feature>
<accession>A0A4R7NVK5</accession>
<protein>
    <recommendedName>
        <fullName evidence="3">FimV N-terminal domain-containing protein</fullName>
    </recommendedName>
</protein>
<evidence type="ECO:0000256" key="1">
    <source>
        <dbReference type="SAM" id="Coils"/>
    </source>
</evidence>
<dbReference type="EMBL" id="SOBR01000001">
    <property type="protein sequence ID" value="TDU24769.1"/>
    <property type="molecule type" value="Genomic_DNA"/>
</dbReference>
<evidence type="ECO:0000313" key="5">
    <source>
        <dbReference type="Proteomes" id="UP000295380"/>
    </source>
</evidence>